<reference evidence="1 2" key="1">
    <citation type="journal article" date="2018" name="Front. Plant Sci.">
        <title>Red Clover (Trifolium pratense) and Zigzag Clover (T. medium) - A Picture of Genomic Similarities and Differences.</title>
        <authorList>
            <person name="Dluhosova J."/>
            <person name="Istvanek J."/>
            <person name="Nedelnik J."/>
            <person name="Repkova J."/>
        </authorList>
    </citation>
    <scope>NUCLEOTIDE SEQUENCE [LARGE SCALE GENOMIC DNA]</scope>
    <source>
        <strain evidence="2">cv. 10/8</strain>
        <tissue evidence="1">Leaf</tissue>
    </source>
</reference>
<organism evidence="1 2">
    <name type="scientific">Trifolium medium</name>
    <dbReference type="NCBI Taxonomy" id="97028"/>
    <lineage>
        <taxon>Eukaryota</taxon>
        <taxon>Viridiplantae</taxon>
        <taxon>Streptophyta</taxon>
        <taxon>Embryophyta</taxon>
        <taxon>Tracheophyta</taxon>
        <taxon>Spermatophyta</taxon>
        <taxon>Magnoliopsida</taxon>
        <taxon>eudicotyledons</taxon>
        <taxon>Gunneridae</taxon>
        <taxon>Pentapetalae</taxon>
        <taxon>rosids</taxon>
        <taxon>fabids</taxon>
        <taxon>Fabales</taxon>
        <taxon>Fabaceae</taxon>
        <taxon>Papilionoideae</taxon>
        <taxon>50 kb inversion clade</taxon>
        <taxon>NPAAA clade</taxon>
        <taxon>Hologalegina</taxon>
        <taxon>IRL clade</taxon>
        <taxon>Trifolieae</taxon>
        <taxon>Trifolium</taxon>
    </lineage>
</organism>
<comment type="caution">
    <text evidence="1">The sequence shown here is derived from an EMBL/GenBank/DDBJ whole genome shotgun (WGS) entry which is preliminary data.</text>
</comment>
<proteinExistence type="predicted"/>
<evidence type="ECO:0000313" key="2">
    <source>
        <dbReference type="Proteomes" id="UP000265520"/>
    </source>
</evidence>
<protein>
    <submittedName>
        <fullName evidence="1">Uncharacterized protein</fullName>
    </submittedName>
</protein>
<evidence type="ECO:0000313" key="1">
    <source>
        <dbReference type="EMBL" id="MCI88859.1"/>
    </source>
</evidence>
<dbReference type="Proteomes" id="UP000265520">
    <property type="component" value="Unassembled WGS sequence"/>
</dbReference>
<sequence>QAQKHLELKIGHFLPGAPRAQEGCASRPVYCFKAVLPSASCASRRYCSQD</sequence>
<feature type="non-terminal residue" evidence="1">
    <location>
        <position position="1"/>
    </location>
</feature>
<keyword evidence="2" id="KW-1185">Reference proteome</keyword>
<dbReference type="AlphaFoldDB" id="A0A392VN81"/>
<accession>A0A392VN81</accession>
<name>A0A392VN81_9FABA</name>
<dbReference type="EMBL" id="LXQA011204148">
    <property type="protein sequence ID" value="MCI88859.1"/>
    <property type="molecule type" value="Genomic_DNA"/>
</dbReference>